<evidence type="ECO:0000313" key="1">
    <source>
        <dbReference type="EMBL" id="MBC5633187.1"/>
    </source>
</evidence>
<keyword evidence="2" id="KW-1185">Reference proteome</keyword>
<sequence>MKEQVENNTLALLAISADKEVHVSFEADKQVVDYAIKVNYSAGGTVKVNGRIVSNGTSLSVQKLAKVSVTFIPDYGYYLKQVLLGGTDMTLQLEGNVLEIAFVTENLDIVAIYEKIPTVSCIVNIVGNGTVKVNGYTVKNALDVVSVEKGSKVTLSFAPDTKYEVGSVLLNNQNVTGQLENNEYKIASLTSDITCQVEFVLIDDPTSIEQVENANKRIYRSAPRRLALSGFKAGVPIYVYDGSGRLVVLKTIRDSVEEVDVPADGLYFVRIGKESFKVIL</sequence>
<protein>
    <recommendedName>
        <fullName evidence="3">T9SS type A sorting domain-containing protein</fullName>
    </recommendedName>
</protein>
<evidence type="ECO:0008006" key="3">
    <source>
        <dbReference type="Google" id="ProtNLM"/>
    </source>
</evidence>
<organism evidence="1 2">
    <name type="scientific">Parabacteroides hominis</name>
    <dbReference type="NCBI Taxonomy" id="2763057"/>
    <lineage>
        <taxon>Bacteria</taxon>
        <taxon>Pseudomonadati</taxon>
        <taxon>Bacteroidota</taxon>
        <taxon>Bacteroidia</taxon>
        <taxon>Bacteroidales</taxon>
        <taxon>Tannerellaceae</taxon>
        <taxon>Parabacteroides</taxon>
    </lineage>
</organism>
<reference evidence="1 2" key="1">
    <citation type="submission" date="2020-08" db="EMBL/GenBank/DDBJ databases">
        <title>Genome public.</title>
        <authorList>
            <person name="Liu C."/>
            <person name="Sun Q."/>
        </authorList>
    </citation>
    <scope>NUCLEOTIDE SEQUENCE [LARGE SCALE GENOMIC DNA]</scope>
    <source>
        <strain evidence="1 2">NSJ-79</strain>
    </source>
</reference>
<dbReference type="EMBL" id="JACOOJ010000016">
    <property type="protein sequence ID" value="MBC5633187.1"/>
    <property type="molecule type" value="Genomic_DNA"/>
</dbReference>
<name>A0ABR7DP85_9BACT</name>
<proteinExistence type="predicted"/>
<accession>A0ABR7DP85</accession>
<evidence type="ECO:0000313" key="2">
    <source>
        <dbReference type="Proteomes" id="UP000651475"/>
    </source>
</evidence>
<dbReference type="RefSeq" id="WP_186929929.1">
    <property type="nucleotide sequence ID" value="NZ_JACOOJ010000016.1"/>
</dbReference>
<comment type="caution">
    <text evidence="1">The sequence shown here is derived from an EMBL/GenBank/DDBJ whole genome shotgun (WGS) entry which is preliminary data.</text>
</comment>
<dbReference type="Proteomes" id="UP000651475">
    <property type="component" value="Unassembled WGS sequence"/>
</dbReference>
<gene>
    <name evidence="1" type="ORF">H8S65_10455</name>
</gene>